<name>A0A699UQ16_TANCI</name>
<protein>
    <submittedName>
        <fullName evidence="1">Uncharacterized protein</fullName>
    </submittedName>
</protein>
<comment type="caution">
    <text evidence="1">The sequence shown here is derived from an EMBL/GenBank/DDBJ whole genome shotgun (WGS) entry which is preliminary data.</text>
</comment>
<sequence>EIIPIEFGSGEIHVITRADGTVKRFSTLRELMYWAGRADLMVLYGLVLDKYKTERATGIGLGLWMDLRTLITAREERDASIIWDDQDQWLIQSGIFYAIPAIHVLETKVGDIIYMFVDKKYPLTPETLQRMLNHGLEIDRDPSGNDLTTTIQLIQSLLNQLNLAA</sequence>
<gene>
    <name evidence="1" type="ORF">Tci_896696</name>
</gene>
<evidence type="ECO:0000313" key="1">
    <source>
        <dbReference type="EMBL" id="GFD24727.1"/>
    </source>
</evidence>
<feature type="non-terminal residue" evidence="1">
    <location>
        <position position="1"/>
    </location>
</feature>
<proteinExistence type="predicted"/>
<reference evidence="1" key="1">
    <citation type="journal article" date="2019" name="Sci. Rep.">
        <title>Draft genome of Tanacetum cinerariifolium, the natural source of mosquito coil.</title>
        <authorList>
            <person name="Yamashiro T."/>
            <person name="Shiraishi A."/>
            <person name="Satake H."/>
            <person name="Nakayama K."/>
        </authorList>
    </citation>
    <scope>NUCLEOTIDE SEQUENCE</scope>
</reference>
<accession>A0A699UQ16</accession>
<dbReference type="AlphaFoldDB" id="A0A699UQ16"/>
<organism evidence="1">
    <name type="scientific">Tanacetum cinerariifolium</name>
    <name type="common">Dalmatian daisy</name>
    <name type="synonym">Chrysanthemum cinerariifolium</name>
    <dbReference type="NCBI Taxonomy" id="118510"/>
    <lineage>
        <taxon>Eukaryota</taxon>
        <taxon>Viridiplantae</taxon>
        <taxon>Streptophyta</taxon>
        <taxon>Embryophyta</taxon>
        <taxon>Tracheophyta</taxon>
        <taxon>Spermatophyta</taxon>
        <taxon>Magnoliopsida</taxon>
        <taxon>eudicotyledons</taxon>
        <taxon>Gunneridae</taxon>
        <taxon>Pentapetalae</taxon>
        <taxon>asterids</taxon>
        <taxon>campanulids</taxon>
        <taxon>Asterales</taxon>
        <taxon>Asteraceae</taxon>
        <taxon>Asteroideae</taxon>
        <taxon>Anthemideae</taxon>
        <taxon>Anthemidinae</taxon>
        <taxon>Tanacetum</taxon>
    </lineage>
</organism>
<dbReference type="EMBL" id="BKCJ011354625">
    <property type="protein sequence ID" value="GFD24727.1"/>
    <property type="molecule type" value="Genomic_DNA"/>
</dbReference>